<feature type="region of interest" description="Disordered" evidence="1">
    <location>
        <begin position="117"/>
        <end position="140"/>
    </location>
</feature>
<dbReference type="Proteomes" id="UP001152562">
    <property type="component" value="Unassembled WGS sequence"/>
</dbReference>
<comment type="caution">
    <text evidence="2">The sequence shown here is derived from an EMBL/GenBank/DDBJ whole genome shotgun (WGS) entry which is preliminary data.</text>
</comment>
<organism evidence="2 3">
    <name type="scientific">Pieris brassicae</name>
    <name type="common">White butterfly</name>
    <name type="synonym">Large white butterfly</name>
    <dbReference type="NCBI Taxonomy" id="7116"/>
    <lineage>
        <taxon>Eukaryota</taxon>
        <taxon>Metazoa</taxon>
        <taxon>Ecdysozoa</taxon>
        <taxon>Arthropoda</taxon>
        <taxon>Hexapoda</taxon>
        <taxon>Insecta</taxon>
        <taxon>Pterygota</taxon>
        <taxon>Neoptera</taxon>
        <taxon>Endopterygota</taxon>
        <taxon>Lepidoptera</taxon>
        <taxon>Glossata</taxon>
        <taxon>Ditrysia</taxon>
        <taxon>Papilionoidea</taxon>
        <taxon>Pieridae</taxon>
        <taxon>Pierinae</taxon>
        <taxon>Pieris</taxon>
    </lineage>
</organism>
<feature type="compositionally biased region" description="Basic and acidic residues" evidence="1">
    <location>
        <begin position="122"/>
        <end position="133"/>
    </location>
</feature>
<evidence type="ECO:0000313" key="3">
    <source>
        <dbReference type="Proteomes" id="UP001152562"/>
    </source>
</evidence>
<dbReference type="EMBL" id="CALOZG010000010">
    <property type="protein sequence ID" value="CAH4030013.1"/>
    <property type="molecule type" value="Genomic_DNA"/>
</dbReference>
<evidence type="ECO:0000313" key="2">
    <source>
        <dbReference type="EMBL" id="CAH4030013.1"/>
    </source>
</evidence>
<protein>
    <submittedName>
        <fullName evidence="2">Uncharacterized protein</fullName>
    </submittedName>
</protein>
<accession>A0A9P0X9W0</accession>
<keyword evidence="3" id="KW-1185">Reference proteome</keyword>
<sequence length="140" mass="15922">MRIKGGMGLDAYYNAVGVLSYLTIIRAKDVRIQLDSQDLLNIIKGLILKDVPVHTTGVLSNFRSQYRNPYHPEDGLVDEHTKEVFSRKINKSKNDVDQKIDEENQIFLNDPNEISEDELEEISTKPDTVESNKIDSALMT</sequence>
<reference evidence="2" key="1">
    <citation type="submission" date="2022-05" db="EMBL/GenBank/DDBJ databases">
        <authorList>
            <person name="Okamura Y."/>
        </authorList>
    </citation>
    <scope>NUCLEOTIDE SEQUENCE</scope>
</reference>
<evidence type="ECO:0000256" key="1">
    <source>
        <dbReference type="SAM" id="MobiDB-lite"/>
    </source>
</evidence>
<proteinExistence type="predicted"/>
<name>A0A9P0X9W0_PIEBR</name>
<dbReference type="AlphaFoldDB" id="A0A9P0X9W0"/>
<gene>
    <name evidence="2" type="ORF">PIBRA_LOCUS6697</name>
</gene>